<gene>
    <name evidence="4" type="ORF">OJ254_30215</name>
</gene>
<dbReference type="RefSeq" id="WP_265364915.1">
    <property type="nucleotide sequence ID" value="NZ_CP110636.1"/>
</dbReference>
<keyword evidence="1" id="KW-0723">Serine/threonine-protein kinase</keyword>
<organism evidence="4 5">
    <name type="scientific">Streptomyces endophytica</name>
    <dbReference type="NCBI Taxonomy" id="2991496"/>
    <lineage>
        <taxon>Bacteria</taxon>
        <taxon>Bacillati</taxon>
        <taxon>Actinomycetota</taxon>
        <taxon>Actinomycetes</taxon>
        <taxon>Kitasatosporales</taxon>
        <taxon>Streptomycetaceae</taxon>
        <taxon>Streptomyces</taxon>
    </lineage>
</organism>
<keyword evidence="5" id="KW-1185">Reference proteome</keyword>
<feature type="compositionally biased region" description="Basic and acidic residues" evidence="2">
    <location>
        <begin position="77"/>
        <end position="99"/>
    </location>
</feature>
<feature type="domain" description="Histidine kinase/HSP90-like ATPase" evidence="3">
    <location>
        <begin position="13"/>
        <end position="113"/>
    </location>
</feature>
<dbReference type="PANTHER" id="PTHR35526:SF3">
    <property type="entry name" value="ANTI-SIGMA-F FACTOR RSBW"/>
    <property type="match status" value="1"/>
</dbReference>
<evidence type="ECO:0000313" key="5">
    <source>
        <dbReference type="Proteomes" id="UP001164959"/>
    </source>
</evidence>
<dbReference type="GO" id="GO:0005524">
    <property type="term" value="F:ATP binding"/>
    <property type="evidence" value="ECO:0007669"/>
    <property type="project" value="UniProtKB-KW"/>
</dbReference>
<dbReference type="Gene3D" id="3.30.565.10">
    <property type="entry name" value="Histidine kinase-like ATPase, C-terminal domain"/>
    <property type="match status" value="1"/>
</dbReference>
<evidence type="ECO:0000259" key="3">
    <source>
        <dbReference type="Pfam" id="PF13581"/>
    </source>
</evidence>
<proteinExistence type="predicted"/>
<accession>A0ABY6PIW4</accession>
<dbReference type="InterPro" id="IPR036890">
    <property type="entry name" value="HATPase_C_sf"/>
</dbReference>
<keyword evidence="1" id="KW-0418">Kinase</keyword>
<evidence type="ECO:0000256" key="2">
    <source>
        <dbReference type="SAM" id="MobiDB-lite"/>
    </source>
</evidence>
<keyword evidence="4" id="KW-0547">Nucleotide-binding</keyword>
<dbReference type="Proteomes" id="UP001164959">
    <property type="component" value="Chromosome"/>
</dbReference>
<sequence>MEVHDIRLSVFGTPAAAASARRRLVAAIRDWGLPAGSEPLHAAELMAGELLSNAVQHAGPGAVTVTARCDGNAIRVEVSDSTRDLPRPRSPSQDDEHGRGLSIVAALADRYGTEPTASGKRCWAEVHLQAVSSPEVALPVPLPRRRP</sequence>
<evidence type="ECO:0000256" key="1">
    <source>
        <dbReference type="ARBA" id="ARBA00022527"/>
    </source>
</evidence>
<dbReference type="Pfam" id="PF13581">
    <property type="entry name" value="HATPase_c_2"/>
    <property type="match status" value="1"/>
</dbReference>
<evidence type="ECO:0000313" key="4">
    <source>
        <dbReference type="EMBL" id="UZJ33754.1"/>
    </source>
</evidence>
<dbReference type="EMBL" id="CP110636">
    <property type="protein sequence ID" value="UZJ33754.1"/>
    <property type="molecule type" value="Genomic_DNA"/>
</dbReference>
<keyword evidence="1" id="KW-0808">Transferase</keyword>
<dbReference type="SUPFAM" id="SSF55874">
    <property type="entry name" value="ATPase domain of HSP90 chaperone/DNA topoisomerase II/histidine kinase"/>
    <property type="match status" value="1"/>
</dbReference>
<name>A0ABY6PIW4_9ACTN</name>
<dbReference type="InterPro" id="IPR050267">
    <property type="entry name" value="Anti-sigma-factor_SerPK"/>
</dbReference>
<dbReference type="PANTHER" id="PTHR35526">
    <property type="entry name" value="ANTI-SIGMA-F FACTOR RSBW-RELATED"/>
    <property type="match status" value="1"/>
</dbReference>
<feature type="region of interest" description="Disordered" evidence="2">
    <location>
        <begin position="77"/>
        <end position="101"/>
    </location>
</feature>
<protein>
    <submittedName>
        <fullName evidence="4">ATP-binding protein</fullName>
    </submittedName>
</protein>
<keyword evidence="4" id="KW-0067">ATP-binding</keyword>
<dbReference type="CDD" id="cd16936">
    <property type="entry name" value="HATPase_RsbW-like"/>
    <property type="match status" value="1"/>
</dbReference>
<dbReference type="InterPro" id="IPR003594">
    <property type="entry name" value="HATPase_dom"/>
</dbReference>
<reference evidence="4" key="1">
    <citation type="submission" date="2022-11" db="EMBL/GenBank/DDBJ databases">
        <title>Identification and genomic analyses of a novel endophytic actinobacterium Streptomyces endophytica sp. nov. with potential for biocontrol of Yam anthracnose.</title>
        <authorList>
            <person name="Huang X."/>
        </authorList>
    </citation>
    <scope>NUCLEOTIDE SEQUENCE</scope>
    <source>
        <strain evidence="4">HNM0140</strain>
    </source>
</reference>